<dbReference type="EMBL" id="KZ293447">
    <property type="protein sequence ID" value="PBK65133.1"/>
    <property type="molecule type" value="Genomic_DNA"/>
</dbReference>
<proteinExistence type="predicted"/>
<name>A0A2H3BMN8_9AGAR</name>
<keyword evidence="3" id="KW-1185">Reference proteome</keyword>
<sequence>MNLPTYVTIDNLPYLHLRRMDHANRHPRRCRAHHSCRRGAKGKLDLAMCVRSFCAGRVRAHPWRMNIVFDAIQTVVFLIVVSIVKFAIEAGRRHHYLSDAACVPYVQRERWTTRGGCSWRCALGAVYFWDVPEMAMVVQVDEVCGV</sequence>
<gene>
    <name evidence="2" type="ORF">ARMSODRAFT_444611</name>
</gene>
<feature type="transmembrane region" description="Helical" evidence="1">
    <location>
        <begin position="67"/>
        <end position="88"/>
    </location>
</feature>
<keyword evidence="1" id="KW-1133">Transmembrane helix</keyword>
<reference evidence="3" key="1">
    <citation type="journal article" date="2017" name="Nat. Ecol. Evol.">
        <title>Genome expansion and lineage-specific genetic innovations in the forest pathogenic fungi Armillaria.</title>
        <authorList>
            <person name="Sipos G."/>
            <person name="Prasanna A.N."/>
            <person name="Walter M.C."/>
            <person name="O'Connor E."/>
            <person name="Balint B."/>
            <person name="Krizsan K."/>
            <person name="Kiss B."/>
            <person name="Hess J."/>
            <person name="Varga T."/>
            <person name="Slot J."/>
            <person name="Riley R."/>
            <person name="Boka B."/>
            <person name="Rigling D."/>
            <person name="Barry K."/>
            <person name="Lee J."/>
            <person name="Mihaltcheva S."/>
            <person name="LaButti K."/>
            <person name="Lipzen A."/>
            <person name="Waldron R."/>
            <person name="Moloney N.M."/>
            <person name="Sperisen C."/>
            <person name="Kredics L."/>
            <person name="Vagvoelgyi C."/>
            <person name="Patrignani A."/>
            <person name="Fitzpatrick D."/>
            <person name="Nagy I."/>
            <person name="Doyle S."/>
            <person name="Anderson J.B."/>
            <person name="Grigoriev I.V."/>
            <person name="Gueldener U."/>
            <person name="Muensterkoetter M."/>
            <person name="Nagy L.G."/>
        </authorList>
    </citation>
    <scope>NUCLEOTIDE SEQUENCE [LARGE SCALE GENOMIC DNA]</scope>
    <source>
        <strain evidence="3">28-4</strain>
    </source>
</reference>
<accession>A0A2H3BMN8</accession>
<dbReference type="Proteomes" id="UP000218334">
    <property type="component" value="Unassembled WGS sequence"/>
</dbReference>
<evidence type="ECO:0000313" key="2">
    <source>
        <dbReference type="EMBL" id="PBK65133.1"/>
    </source>
</evidence>
<evidence type="ECO:0000256" key="1">
    <source>
        <dbReference type="SAM" id="Phobius"/>
    </source>
</evidence>
<keyword evidence="1" id="KW-0472">Membrane</keyword>
<dbReference type="AlphaFoldDB" id="A0A2H3BMN8"/>
<organism evidence="2 3">
    <name type="scientific">Armillaria solidipes</name>
    <dbReference type="NCBI Taxonomy" id="1076256"/>
    <lineage>
        <taxon>Eukaryota</taxon>
        <taxon>Fungi</taxon>
        <taxon>Dikarya</taxon>
        <taxon>Basidiomycota</taxon>
        <taxon>Agaricomycotina</taxon>
        <taxon>Agaricomycetes</taxon>
        <taxon>Agaricomycetidae</taxon>
        <taxon>Agaricales</taxon>
        <taxon>Marasmiineae</taxon>
        <taxon>Physalacriaceae</taxon>
        <taxon>Armillaria</taxon>
    </lineage>
</organism>
<keyword evidence="1" id="KW-0812">Transmembrane</keyword>
<protein>
    <submittedName>
        <fullName evidence="2">Uncharacterized protein</fullName>
    </submittedName>
</protein>
<evidence type="ECO:0000313" key="3">
    <source>
        <dbReference type="Proteomes" id="UP000218334"/>
    </source>
</evidence>